<reference evidence="1 2" key="1">
    <citation type="submission" date="2014-03" db="EMBL/GenBank/DDBJ databases">
        <title>Genomics of Bifidobacteria.</title>
        <authorList>
            <person name="Ventura M."/>
            <person name="Milani C."/>
            <person name="Lugli G.A."/>
        </authorList>
    </citation>
    <scope>NUCLEOTIDE SEQUENCE [LARGE SCALE GENOMIC DNA]</scope>
    <source>
        <strain evidence="1 2">LMG 11591</strain>
    </source>
</reference>
<dbReference type="InterPro" id="IPR001387">
    <property type="entry name" value="Cro/C1-type_HTH"/>
</dbReference>
<sequence length="146" mass="16592">MLRQNAGMTAEDLAEKMRDRGFRWNTVTVSKIENGERQLKLEESAAMMQCVGMGAEDLPKLFGTGLDFKISRQANIVEWSHNDLNRHIAHFRHLRDELAEIVAEAEGSNNVSEEKLQHAKEVLGRSSNEEIVKQVKDGLGGWFVKW</sequence>
<dbReference type="Proteomes" id="UP000029052">
    <property type="component" value="Unassembled WGS sequence"/>
</dbReference>
<dbReference type="AlphaFoldDB" id="A0A087BB62"/>
<evidence type="ECO:0000313" key="1">
    <source>
        <dbReference type="EMBL" id="KFI68262.1"/>
    </source>
</evidence>
<proteinExistence type="predicted"/>
<dbReference type="CDD" id="cd00093">
    <property type="entry name" value="HTH_XRE"/>
    <property type="match status" value="1"/>
</dbReference>
<dbReference type="GO" id="GO:0003677">
    <property type="term" value="F:DNA binding"/>
    <property type="evidence" value="ECO:0007669"/>
    <property type="project" value="InterPro"/>
</dbReference>
<evidence type="ECO:0000313" key="2">
    <source>
        <dbReference type="Proteomes" id="UP000029052"/>
    </source>
</evidence>
<comment type="caution">
    <text evidence="1">The sequence shown here is derived from an EMBL/GenBank/DDBJ whole genome shotgun (WGS) entry which is preliminary data.</text>
</comment>
<dbReference type="STRING" id="1692.BMAGN_0213"/>
<keyword evidence="2" id="KW-1185">Reference proteome</keyword>
<dbReference type="EMBL" id="JGZB01000004">
    <property type="protein sequence ID" value="KFI68262.1"/>
    <property type="molecule type" value="Genomic_DNA"/>
</dbReference>
<gene>
    <name evidence="1" type="ORF">BMAGN_0213</name>
</gene>
<dbReference type="Gene3D" id="1.10.260.40">
    <property type="entry name" value="lambda repressor-like DNA-binding domains"/>
    <property type="match status" value="1"/>
</dbReference>
<dbReference type="SUPFAM" id="SSF47413">
    <property type="entry name" value="lambda repressor-like DNA-binding domains"/>
    <property type="match status" value="1"/>
</dbReference>
<name>A0A087BB62_9BIFI</name>
<dbReference type="Pfam" id="PF13560">
    <property type="entry name" value="HTH_31"/>
    <property type="match status" value="1"/>
</dbReference>
<accession>A0A087BB62</accession>
<protein>
    <submittedName>
        <fullName evidence="1">XRE-type transcriptional regulator</fullName>
    </submittedName>
</protein>
<organism evidence="1 2">
    <name type="scientific">Bifidobacterium magnum</name>
    <dbReference type="NCBI Taxonomy" id="1692"/>
    <lineage>
        <taxon>Bacteria</taxon>
        <taxon>Bacillati</taxon>
        <taxon>Actinomycetota</taxon>
        <taxon>Actinomycetes</taxon>
        <taxon>Bifidobacteriales</taxon>
        <taxon>Bifidobacteriaceae</taxon>
        <taxon>Bifidobacterium</taxon>
    </lineage>
</organism>
<dbReference type="InterPro" id="IPR010982">
    <property type="entry name" value="Lambda_DNA-bd_dom_sf"/>
</dbReference>